<dbReference type="Proteomes" id="UP000538196">
    <property type="component" value="Unassembled WGS sequence"/>
</dbReference>
<evidence type="ECO:0000313" key="3">
    <source>
        <dbReference type="Proteomes" id="UP000538196"/>
    </source>
</evidence>
<dbReference type="AlphaFoldDB" id="A0A7W4YJ58"/>
<dbReference type="InterPro" id="IPR018649">
    <property type="entry name" value="SHOCT"/>
</dbReference>
<reference evidence="2 3" key="1">
    <citation type="submission" date="2020-08" db="EMBL/GenBank/DDBJ databases">
        <title>Sequencing the genomes of 1000 actinobacteria strains.</title>
        <authorList>
            <person name="Klenk H.-P."/>
        </authorList>
    </citation>
    <scope>NUCLEOTIDE SEQUENCE [LARGE SCALE GENOMIC DNA]</scope>
    <source>
        <strain evidence="2 3">DSM 20146</strain>
    </source>
</reference>
<name>A0A7W4YJ58_LEIAQ</name>
<evidence type="ECO:0000259" key="1">
    <source>
        <dbReference type="Pfam" id="PF09851"/>
    </source>
</evidence>
<proteinExistence type="predicted"/>
<organism evidence="2 3">
    <name type="scientific">Leifsonia aquatica</name>
    <name type="common">Corynebacterium aquaticum</name>
    <dbReference type="NCBI Taxonomy" id="144185"/>
    <lineage>
        <taxon>Bacteria</taxon>
        <taxon>Bacillati</taxon>
        <taxon>Actinomycetota</taxon>
        <taxon>Actinomycetes</taxon>
        <taxon>Micrococcales</taxon>
        <taxon>Microbacteriaceae</taxon>
        <taxon>Leifsonia</taxon>
    </lineage>
</organism>
<accession>A0A7W4YJ58</accession>
<dbReference type="Pfam" id="PF09851">
    <property type="entry name" value="SHOCT"/>
    <property type="match status" value="1"/>
</dbReference>
<feature type="domain" description="SHOCT" evidence="1">
    <location>
        <begin position="151"/>
        <end position="178"/>
    </location>
</feature>
<keyword evidence="3" id="KW-1185">Reference proteome</keyword>
<gene>
    <name evidence="2" type="ORF">FHX33_002833</name>
</gene>
<sequence>MAETPLYQFTSHILGKNAKVQIFEDRVEWVRPRGVSGGKITAGVLTGGLSVLATGVRNGKSGTEVIPVKSISSVTTKRDGILNTIVSVITVGNTIDMRVSHKEAAVVKQVLTDLMLGKHVTQQQIAQAEQQAAVAEPAPAPAAAPAVDHTDALVKLASLRDAGILTEDEFAAKKAELLARI</sequence>
<dbReference type="RefSeq" id="WP_021762708.1">
    <property type="nucleotide sequence ID" value="NZ_JACHVP010000003.1"/>
</dbReference>
<evidence type="ECO:0000313" key="2">
    <source>
        <dbReference type="EMBL" id="MBB2968063.1"/>
    </source>
</evidence>
<comment type="caution">
    <text evidence="2">The sequence shown here is derived from an EMBL/GenBank/DDBJ whole genome shotgun (WGS) entry which is preliminary data.</text>
</comment>
<protein>
    <recommendedName>
        <fullName evidence="1">SHOCT domain-containing protein</fullName>
    </recommendedName>
</protein>
<dbReference type="EMBL" id="JACHVP010000003">
    <property type="protein sequence ID" value="MBB2968063.1"/>
    <property type="molecule type" value="Genomic_DNA"/>
</dbReference>